<dbReference type="OrthoDB" id="504962at2"/>
<dbReference type="Proteomes" id="UP000275368">
    <property type="component" value="Chromosome"/>
</dbReference>
<dbReference type="KEGG" id="pbk:Back11_59010"/>
<protein>
    <submittedName>
        <fullName evidence="2">Uncharacterized protein</fullName>
    </submittedName>
</protein>
<feature type="compositionally biased region" description="Gly residues" evidence="1">
    <location>
        <begin position="9"/>
        <end position="28"/>
    </location>
</feature>
<keyword evidence="3" id="KW-1185">Reference proteome</keyword>
<feature type="region of interest" description="Disordered" evidence="1">
    <location>
        <begin position="1"/>
        <end position="30"/>
    </location>
</feature>
<dbReference type="InterPro" id="IPR001119">
    <property type="entry name" value="SLH_dom"/>
</dbReference>
<dbReference type="PROSITE" id="PS51272">
    <property type="entry name" value="SLH"/>
    <property type="match status" value="3"/>
</dbReference>
<dbReference type="PANTHER" id="PTHR43308:SF5">
    <property type="entry name" value="S-LAYER PROTEIN _ PEPTIDOGLYCAN ENDO-BETA-N-ACETYLGLUCOSAMINIDASE"/>
    <property type="match status" value="1"/>
</dbReference>
<accession>A0A3G9J1C5</accession>
<evidence type="ECO:0000313" key="3">
    <source>
        <dbReference type="Proteomes" id="UP000275368"/>
    </source>
</evidence>
<dbReference type="RefSeq" id="WP_125664853.1">
    <property type="nucleotide sequence ID" value="NZ_AP019308.1"/>
</dbReference>
<sequence length="343" mass="36802">MTVVPLHNPGGGGSGGTNNGDNGNGNNGKGTIAAGDSAIVKLSDRVSVKVPKGATNQQMTVTITQVEDLAGLLPSGLRTASPVYEILKNVPGNFAKPVTISITFDPSKIGSEKPSIYYYDENLKKWIELGGTVQGSTISVEVDHFTKFAVFALDNSVVTEPEPEKVSFTDLQGHWAKGQITKALELGFVQGYSDRTYRPNNNVTRVEFVAMLDRVLKLEGDAPRVAFADSGQIPAWAASSVAKAVEAGLIQGYGDHTFRPDQQISRAEMAVIAARVMKLQIDEEAVLTFIDVLDIPVWAQGGMKAAVSEGLFQGKEGNRLAPNDKATRAEAIVLLMRMLEKKQ</sequence>
<gene>
    <name evidence="2" type="ORF">Back11_59010</name>
</gene>
<evidence type="ECO:0000313" key="2">
    <source>
        <dbReference type="EMBL" id="BBH24556.1"/>
    </source>
</evidence>
<organism evidence="2 3">
    <name type="scientific">Paenibacillus baekrokdamisoli</name>
    <dbReference type="NCBI Taxonomy" id="1712516"/>
    <lineage>
        <taxon>Bacteria</taxon>
        <taxon>Bacillati</taxon>
        <taxon>Bacillota</taxon>
        <taxon>Bacilli</taxon>
        <taxon>Bacillales</taxon>
        <taxon>Paenibacillaceae</taxon>
        <taxon>Paenibacillus</taxon>
    </lineage>
</organism>
<dbReference type="EMBL" id="AP019308">
    <property type="protein sequence ID" value="BBH24556.1"/>
    <property type="molecule type" value="Genomic_DNA"/>
</dbReference>
<reference evidence="2 3" key="1">
    <citation type="submission" date="2018-11" db="EMBL/GenBank/DDBJ databases">
        <title>Complete genome sequence of Paenibacillus baekrokdamisoli strain KCTC 33723.</title>
        <authorList>
            <person name="Kang S.W."/>
            <person name="Lee K.C."/>
            <person name="Kim K.K."/>
            <person name="Kim J.S."/>
            <person name="Kim D.S."/>
            <person name="Ko S.H."/>
            <person name="Yang S.H."/>
            <person name="Lee J.S."/>
        </authorList>
    </citation>
    <scope>NUCLEOTIDE SEQUENCE [LARGE SCALE GENOMIC DNA]</scope>
    <source>
        <strain evidence="2 3">KCTC 33723</strain>
    </source>
</reference>
<dbReference type="PANTHER" id="PTHR43308">
    <property type="entry name" value="OUTER MEMBRANE PROTEIN ALPHA-RELATED"/>
    <property type="match status" value="1"/>
</dbReference>
<dbReference type="Gene3D" id="2.60.220.30">
    <property type="match status" value="1"/>
</dbReference>
<dbReference type="AlphaFoldDB" id="A0A3G9J1C5"/>
<evidence type="ECO:0000256" key="1">
    <source>
        <dbReference type="SAM" id="MobiDB-lite"/>
    </source>
</evidence>
<proteinExistence type="predicted"/>
<name>A0A3G9J1C5_9BACL</name>
<dbReference type="InterPro" id="IPR051465">
    <property type="entry name" value="Cell_Envelope_Struct_Comp"/>
</dbReference>
<dbReference type="Pfam" id="PF00395">
    <property type="entry name" value="SLH"/>
    <property type="match status" value="3"/>
</dbReference>